<sequence length="333" mass="36414">MAPQAVAATREPAPGGQAGAVAQPQRAAAAMPVVADAPDAQMWAGIRAGQCWAQLVKEPVTRRQTVQVVTEDGATRLLVQPPELRTQSRQVVVKDEAQTYRVEPPRFRQVTEQVKVKDEVRRLVVVPARYENREESVQVESARVVLESCRASAQRAAGSGVASRQAKCAREIPAQFQTITRRVLVQPETTREEVTPAVYSTITKWVLEAPARAVPETLPASTRDVPLTEVARPASVQEREVEATTAALRVTQHEGMPQLVWRRALCEGDAMPDVVSTIQQALRKQGLDVGSADGKLGRRTMAALMDYQRREGLAIGLVTFETLDKLGLPKPQP</sequence>
<dbReference type="EMBL" id="JBHTCA010000003">
    <property type="protein sequence ID" value="MFC7408339.1"/>
    <property type="molecule type" value="Genomic_DNA"/>
</dbReference>
<evidence type="ECO:0000256" key="1">
    <source>
        <dbReference type="SAM" id="MobiDB-lite"/>
    </source>
</evidence>
<evidence type="ECO:0000313" key="3">
    <source>
        <dbReference type="EMBL" id="MFC7408339.1"/>
    </source>
</evidence>
<dbReference type="InterPro" id="IPR036365">
    <property type="entry name" value="PGBD-like_sf"/>
</dbReference>
<dbReference type="Proteomes" id="UP001596501">
    <property type="component" value="Unassembled WGS sequence"/>
</dbReference>
<gene>
    <name evidence="3" type="ORF">ACFQPB_05665</name>
</gene>
<evidence type="ECO:0000259" key="2">
    <source>
        <dbReference type="Pfam" id="PF01471"/>
    </source>
</evidence>
<comment type="caution">
    <text evidence="3">The sequence shown here is derived from an EMBL/GenBank/DDBJ whole genome shotgun (WGS) entry which is preliminary data.</text>
</comment>
<keyword evidence="4" id="KW-1185">Reference proteome</keyword>
<proteinExistence type="predicted"/>
<feature type="compositionally biased region" description="Low complexity" evidence="1">
    <location>
        <begin position="12"/>
        <end position="21"/>
    </location>
</feature>
<dbReference type="InterPro" id="IPR036366">
    <property type="entry name" value="PGBDSf"/>
</dbReference>
<protein>
    <submittedName>
        <fullName evidence="3">Peptidoglycan-binding protein</fullName>
    </submittedName>
</protein>
<dbReference type="InterPro" id="IPR002477">
    <property type="entry name" value="Peptidoglycan-bd-like"/>
</dbReference>
<name>A0ABW2QFT9_9BURK</name>
<evidence type="ECO:0000313" key="4">
    <source>
        <dbReference type="Proteomes" id="UP001596501"/>
    </source>
</evidence>
<dbReference type="Gene3D" id="1.10.101.10">
    <property type="entry name" value="PGBD-like superfamily/PGBD"/>
    <property type="match status" value="1"/>
</dbReference>
<dbReference type="RefSeq" id="WP_382220482.1">
    <property type="nucleotide sequence ID" value="NZ_JBHTCA010000003.1"/>
</dbReference>
<accession>A0ABW2QFT9</accession>
<feature type="region of interest" description="Disordered" evidence="1">
    <location>
        <begin position="1"/>
        <end position="21"/>
    </location>
</feature>
<dbReference type="Pfam" id="PF01471">
    <property type="entry name" value="PG_binding_1"/>
    <property type="match status" value="1"/>
</dbReference>
<dbReference type="SUPFAM" id="SSF47090">
    <property type="entry name" value="PGBD-like"/>
    <property type="match status" value="1"/>
</dbReference>
<feature type="domain" description="Peptidoglycan binding-like" evidence="2">
    <location>
        <begin position="275"/>
        <end position="326"/>
    </location>
</feature>
<reference evidence="4" key="1">
    <citation type="journal article" date="2019" name="Int. J. Syst. Evol. Microbiol.">
        <title>The Global Catalogue of Microorganisms (GCM) 10K type strain sequencing project: providing services to taxonomists for standard genome sequencing and annotation.</title>
        <authorList>
            <consortium name="The Broad Institute Genomics Platform"/>
            <consortium name="The Broad Institute Genome Sequencing Center for Infectious Disease"/>
            <person name="Wu L."/>
            <person name="Ma J."/>
        </authorList>
    </citation>
    <scope>NUCLEOTIDE SEQUENCE [LARGE SCALE GENOMIC DNA]</scope>
    <source>
        <strain evidence="4">CGMCC 1.12371</strain>
    </source>
</reference>
<organism evidence="3 4">
    <name type="scientific">Hydrogenophaga atypica</name>
    <dbReference type="NCBI Taxonomy" id="249409"/>
    <lineage>
        <taxon>Bacteria</taxon>
        <taxon>Pseudomonadati</taxon>
        <taxon>Pseudomonadota</taxon>
        <taxon>Betaproteobacteria</taxon>
        <taxon>Burkholderiales</taxon>
        <taxon>Comamonadaceae</taxon>
        <taxon>Hydrogenophaga</taxon>
    </lineage>
</organism>